<dbReference type="EMBL" id="JAXIVS010000016">
    <property type="protein sequence ID" value="MDY7231874.1"/>
    <property type="molecule type" value="Genomic_DNA"/>
</dbReference>
<dbReference type="Pfam" id="PF20311">
    <property type="entry name" value="DUF6607"/>
    <property type="match status" value="1"/>
</dbReference>
<accession>A0ABU5HEI0</accession>
<dbReference type="RefSeq" id="WP_321550585.1">
    <property type="nucleotide sequence ID" value="NZ_JAXIVS010000016.1"/>
</dbReference>
<name>A0ABU5HEI0_9BACT</name>
<proteinExistence type="predicted"/>
<dbReference type="Proteomes" id="UP001291309">
    <property type="component" value="Unassembled WGS sequence"/>
</dbReference>
<dbReference type="InterPro" id="IPR046715">
    <property type="entry name" value="DUF6607"/>
</dbReference>
<comment type="caution">
    <text evidence="1">The sequence shown here is derived from an EMBL/GenBank/DDBJ whole genome shotgun (WGS) entry which is preliminary data.</text>
</comment>
<organism evidence="1 2">
    <name type="scientific">Hyalangium rubrum</name>
    <dbReference type="NCBI Taxonomy" id="3103134"/>
    <lineage>
        <taxon>Bacteria</taxon>
        <taxon>Pseudomonadati</taxon>
        <taxon>Myxococcota</taxon>
        <taxon>Myxococcia</taxon>
        <taxon>Myxococcales</taxon>
        <taxon>Cystobacterineae</taxon>
        <taxon>Archangiaceae</taxon>
        <taxon>Hyalangium</taxon>
    </lineage>
</organism>
<protein>
    <submittedName>
        <fullName evidence="1">DUF6607 family protein</fullName>
    </submittedName>
</protein>
<keyword evidence="2" id="KW-1185">Reference proteome</keyword>
<reference evidence="1 2" key="1">
    <citation type="submission" date="2023-12" db="EMBL/GenBank/DDBJ databases">
        <title>the genome sequence of Hyalangium sp. s54d21.</title>
        <authorList>
            <person name="Zhang X."/>
        </authorList>
    </citation>
    <scope>NUCLEOTIDE SEQUENCE [LARGE SCALE GENOMIC DNA]</scope>
    <source>
        <strain evidence="2">s54d21</strain>
    </source>
</reference>
<evidence type="ECO:0000313" key="1">
    <source>
        <dbReference type="EMBL" id="MDY7231874.1"/>
    </source>
</evidence>
<sequence>MSAFAPVPRHRERTSFPWPALATLALAVACAPRNIVPTVECNPEQDRAAILKMVGNYRVEFAFDETVSLHEGYALRAPYRANATEQVLVLEDTPGRVSLQHILVVERDGKRSPLKHWRQDWTFEDTELLEFRGRRSWERRVLSSDEARCTWSQAVFEVDDGPRYEGSGRWNHSRGLSAWESRETWRPLPRREYTKRSDYDALVGTNRHVMTPTGWVHEQDSLKVVLGPTQHALARERGVNLYTRQPQEVSLPEADAYWTQAQDFWGEVRQGWQAVFQAHSGFTLKDSVDGKARTELLFGLADAHQKSLGEGRTGVPPETRQQIRSTLESFLEPVMSASAAPAAAGR</sequence>
<evidence type="ECO:0000313" key="2">
    <source>
        <dbReference type="Proteomes" id="UP001291309"/>
    </source>
</evidence>
<gene>
    <name evidence="1" type="ORF">SYV04_36140</name>
</gene>